<dbReference type="GO" id="GO:0016887">
    <property type="term" value="F:ATP hydrolysis activity"/>
    <property type="evidence" value="ECO:0007669"/>
    <property type="project" value="InterPro"/>
</dbReference>
<gene>
    <name evidence="4" type="ORF">B5V51_3299</name>
</gene>
<keyword evidence="2" id="KW-0732">Signal</keyword>
<organism evidence="4">
    <name type="scientific">Heliothis virescens</name>
    <name type="common">Tobacco budworm moth</name>
    <dbReference type="NCBI Taxonomy" id="7102"/>
    <lineage>
        <taxon>Eukaryota</taxon>
        <taxon>Metazoa</taxon>
        <taxon>Ecdysozoa</taxon>
        <taxon>Arthropoda</taxon>
        <taxon>Hexapoda</taxon>
        <taxon>Insecta</taxon>
        <taxon>Pterygota</taxon>
        <taxon>Neoptera</taxon>
        <taxon>Endopterygota</taxon>
        <taxon>Lepidoptera</taxon>
        <taxon>Glossata</taxon>
        <taxon>Ditrysia</taxon>
        <taxon>Noctuoidea</taxon>
        <taxon>Noctuidae</taxon>
        <taxon>Heliothinae</taxon>
        <taxon>Heliothis</taxon>
    </lineage>
</organism>
<feature type="signal peptide" evidence="2">
    <location>
        <begin position="1"/>
        <end position="22"/>
    </location>
</feature>
<dbReference type="Pfam" id="PF06309">
    <property type="entry name" value="Torsin"/>
    <property type="match status" value="2"/>
</dbReference>
<comment type="similarity">
    <text evidence="1">Belongs to the ClpA/ClpB family. Torsin subfamily.</text>
</comment>
<dbReference type="GO" id="GO:0012505">
    <property type="term" value="C:endomembrane system"/>
    <property type="evidence" value="ECO:0007669"/>
    <property type="project" value="UniProtKB-ARBA"/>
</dbReference>
<feature type="chain" id="PRO_5012652757" description="AAA+ ATPase domain-containing protein" evidence="2">
    <location>
        <begin position="23"/>
        <end position="584"/>
    </location>
</feature>
<sequence>MLFRNQYAVLIFVICLLQCALSEFITLSILGSAAVASWYSWDTIKENTYCRYRECCTDQHVPFDINKLKLSLSQRMFGQPLVDELVNILHAHKEAVHDENKRNKKALVISLHGWPGVGKNYAATMIAEALYTKGMHSKYVKLFMGKKDFDCSNLQKKKEDLVATLNSIVKNCPRSLIIFDEIHDMCPSVLDTIKPMLDHHHAVDGIDYRDSIFIFISNIGGQEIATKLLDLYAQGAKRGDVEFHDFEPIIRRTAYFQGGFEKAAAIANHLIDHYVPFLPLEQHHVEMCALAEFRSHSVYHPTKEMMAECCTDQHVPFDINKLKLSLSQRMFGQPLVDELVNILHAHKEAVHDENKRNKKALVISLHGWPGVGKNYAATMIAEALYTKGMHSKYVKLFMGKKDFDCSNLQKKKEDLVATLNSIVKNCPRSLIIFDEIHDMCPSVLDTIKPMLDHHHAVDGIDYRDSIFIFISNIGGQEIATKLLDLYAQGAKRGGFEKAAAIANHLIDHYVPFLPLEQHHVEMCALAEFRSHSVYHPTKEMMAEALSVITYGPNEDQPIFANNGCKRFTRHIPYVIQKNKQKLEL</sequence>
<dbReference type="InterPro" id="IPR003593">
    <property type="entry name" value="AAA+_ATPase"/>
</dbReference>
<evidence type="ECO:0000259" key="3">
    <source>
        <dbReference type="SMART" id="SM00382"/>
    </source>
</evidence>
<dbReference type="GO" id="GO:0005737">
    <property type="term" value="C:cytoplasm"/>
    <property type="evidence" value="ECO:0007669"/>
    <property type="project" value="UniProtKB-ARBA"/>
</dbReference>
<comment type="caution">
    <text evidence="4">The sequence shown here is derived from an EMBL/GenBank/DDBJ whole genome shotgun (WGS) entry which is preliminary data.</text>
</comment>
<accession>A0A2A4K4K2</accession>
<proteinExistence type="inferred from homology"/>
<dbReference type="InterPro" id="IPR027417">
    <property type="entry name" value="P-loop_NTPase"/>
</dbReference>
<dbReference type="GO" id="GO:0005524">
    <property type="term" value="F:ATP binding"/>
    <property type="evidence" value="ECO:0007669"/>
    <property type="project" value="InterPro"/>
</dbReference>
<dbReference type="AlphaFoldDB" id="A0A2A4K4K2"/>
<dbReference type="SMART" id="SM00382">
    <property type="entry name" value="AAA"/>
    <property type="match status" value="2"/>
</dbReference>
<dbReference type="SUPFAM" id="SSF52540">
    <property type="entry name" value="P-loop containing nucleoside triphosphate hydrolases"/>
    <property type="match status" value="2"/>
</dbReference>
<feature type="domain" description="AAA+ ATPase" evidence="3">
    <location>
        <begin position="359"/>
        <end position="512"/>
    </location>
</feature>
<evidence type="ECO:0000256" key="2">
    <source>
        <dbReference type="SAM" id="SignalP"/>
    </source>
</evidence>
<dbReference type="PANTHER" id="PTHR10760">
    <property type="entry name" value="TORSIN"/>
    <property type="match status" value="1"/>
</dbReference>
<dbReference type="STRING" id="7102.A0A2A4K4K2"/>
<protein>
    <recommendedName>
        <fullName evidence="3">AAA+ ATPase domain-containing protein</fullName>
    </recommendedName>
</protein>
<name>A0A2A4K4K2_HELVI</name>
<dbReference type="InterPro" id="IPR010448">
    <property type="entry name" value="Torsin"/>
</dbReference>
<evidence type="ECO:0000313" key="4">
    <source>
        <dbReference type="EMBL" id="PCG78693.1"/>
    </source>
</evidence>
<dbReference type="PANTHER" id="PTHR10760:SF2">
    <property type="entry name" value="LD13476P-RELATED"/>
    <property type="match status" value="1"/>
</dbReference>
<dbReference type="EMBL" id="NWSH01000179">
    <property type="protein sequence ID" value="PCG78693.1"/>
    <property type="molecule type" value="Genomic_DNA"/>
</dbReference>
<evidence type="ECO:0000256" key="1">
    <source>
        <dbReference type="ARBA" id="ARBA00006235"/>
    </source>
</evidence>
<dbReference type="Pfam" id="PF21376">
    <property type="entry name" value="TOR1A_C"/>
    <property type="match status" value="1"/>
</dbReference>
<reference evidence="4" key="1">
    <citation type="submission" date="2017-09" db="EMBL/GenBank/DDBJ databases">
        <title>Contemporary evolution of a Lepidopteran species, Heliothis virescens, in response to modern agricultural practices.</title>
        <authorList>
            <person name="Fritz M.L."/>
            <person name="Deyonke A.M."/>
            <person name="Papanicolaou A."/>
            <person name="Micinski S."/>
            <person name="Westbrook J."/>
            <person name="Gould F."/>
        </authorList>
    </citation>
    <scope>NUCLEOTIDE SEQUENCE [LARGE SCALE GENOMIC DNA]</scope>
    <source>
        <strain evidence="4">HvINT-</strain>
        <tissue evidence="4">Whole body</tissue>
    </source>
</reference>
<dbReference type="Gene3D" id="3.40.50.300">
    <property type="entry name" value="P-loop containing nucleotide triphosphate hydrolases"/>
    <property type="match status" value="2"/>
</dbReference>
<dbReference type="InterPro" id="IPR049337">
    <property type="entry name" value="TOR1A_C"/>
</dbReference>
<dbReference type="GO" id="GO:0071218">
    <property type="term" value="P:cellular response to misfolded protein"/>
    <property type="evidence" value="ECO:0007669"/>
    <property type="project" value="TreeGrafter"/>
</dbReference>
<feature type="domain" description="AAA+ ATPase" evidence="3">
    <location>
        <begin position="105"/>
        <end position="247"/>
    </location>
</feature>